<reference evidence="2 3" key="1">
    <citation type="journal article" date="2012" name="J. Bacteriol.">
        <title>Draft Genome Sequence of Novosphingobium nitrogenifigens Y88T.</title>
        <authorList>
            <person name="Strabala T.J."/>
            <person name="Macdonald L."/>
            <person name="Liu V."/>
            <person name="Smit A.M."/>
        </authorList>
    </citation>
    <scope>NUCLEOTIDE SEQUENCE [LARGE SCALE GENOMIC DNA]</scope>
    <source>
        <strain evidence="2 3">DSM 19370</strain>
    </source>
</reference>
<dbReference type="HOGENOM" id="CLU_524690_0_0_5"/>
<gene>
    <name evidence="2" type="ORF">Y88_3687</name>
</gene>
<name>F1ZDN8_9SPHN</name>
<dbReference type="EMBL" id="AEWJ01000065">
    <property type="protein sequence ID" value="EGD57378.1"/>
    <property type="molecule type" value="Genomic_DNA"/>
</dbReference>
<dbReference type="Proteomes" id="UP000004728">
    <property type="component" value="Unassembled WGS sequence"/>
</dbReference>
<dbReference type="InterPro" id="IPR001677">
    <property type="entry name" value="TbpB_B_D"/>
</dbReference>
<sequence>MASANTTPASNSSLAKLVASQSFANDGASQTAAFDLVTGNTTAGSSTAKPLTISYDATSNSYTITTQGRSQTFAPADMASAANGIAVYSKTSGTTTDRLTMLAANVTGYNSAAPQYSGLAYWQRYSVSGTGEATTFDIFTYGLDTPASAVPRTGQAAYATTVVGLVTLPGTEARMFQGTGRLDVDFLDGILSTSATTTETGLASGAVIGGTGSLTGTGTLSSSANAFTGTVHYSGSGNSSSGTLSGRFYGPSAQELGAAFSSSGSDGSAASGAIWGIASPGTTPINLSVANPATDQTYAAAAAELDSTPSTGSSTSLGTNPLAVTTAGDVTIGGGSSYLAQTTLANSDRVAATDTNFTSFQKTVNGATVALDMYRPGNSELALTYMSFGRWRETPDAAAQGTSIYTYFVYGLTTDAATLAARTGTAHYAGVAYGTAFDSGTGTGNAVKGASAFDIDFNIGGYAGTIALKSSSTDYGTFNASGTLSSGMPAQGSLTGTKGGTGQITPSFYGPAAQEFGGPFRISISGSGSATTTIVGATVTKAN</sequence>
<dbReference type="STRING" id="983920.Y88_3687"/>
<comment type="caution">
    <text evidence="2">The sequence shown here is derived from an EMBL/GenBank/DDBJ whole genome shotgun (WGS) entry which is preliminary data.</text>
</comment>
<dbReference type="InParanoid" id="F1ZDN8"/>
<evidence type="ECO:0000313" key="3">
    <source>
        <dbReference type="Proteomes" id="UP000004728"/>
    </source>
</evidence>
<dbReference type="InterPro" id="IPR011250">
    <property type="entry name" value="OMP/PagP_B-barrel"/>
</dbReference>
<accession>F1ZDN8</accession>
<dbReference type="eggNOG" id="ENOG50313BB">
    <property type="taxonomic scope" value="Bacteria"/>
</dbReference>
<proteinExistence type="predicted"/>
<dbReference type="SUPFAM" id="SSF56925">
    <property type="entry name" value="OMPA-like"/>
    <property type="match status" value="2"/>
</dbReference>
<dbReference type="AlphaFoldDB" id="F1ZDN8"/>
<organism evidence="2 3">
    <name type="scientific">Novosphingobium nitrogenifigens DSM 19370</name>
    <dbReference type="NCBI Taxonomy" id="983920"/>
    <lineage>
        <taxon>Bacteria</taxon>
        <taxon>Pseudomonadati</taxon>
        <taxon>Pseudomonadota</taxon>
        <taxon>Alphaproteobacteria</taxon>
        <taxon>Sphingomonadales</taxon>
        <taxon>Sphingomonadaceae</taxon>
        <taxon>Novosphingobium</taxon>
    </lineage>
</organism>
<dbReference type="Pfam" id="PF01298">
    <property type="entry name" value="TbpB_B_D"/>
    <property type="match status" value="1"/>
</dbReference>
<evidence type="ECO:0000313" key="2">
    <source>
        <dbReference type="EMBL" id="EGD57378.1"/>
    </source>
</evidence>
<dbReference type="Gene3D" id="2.40.160.90">
    <property type="match status" value="2"/>
</dbReference>
<protein>
    <submittedName>
        <fullName evidence="2">Transferrin binding protein B</fullName>
    </submittedName>
</protein>
<feature type="domain" description="Transferrin-binding protein B C-lobe/N-lobe beta-barrel" evidence="1">
    <location>
        <begin position="179"/>
        <end position="270"/>
    </location>
</feature>
<keyword evidence="3" id="KW-1185">Reference proteome</keyword>
<evidence type="ECO:0000259" key="1">
    <source>
        <dbReference type="Pfam" id="PF01298"/>
    </source>
</evidence>